<evidence type="ECO:0000256" key="10">
    <source>
        <dbReference type="ARBA" id="ARBA00022824"/>
    </source>
</evidence>
<comment type="subcellular location">
    <subcellularLocation>
        <location evidence="4">Endomembrane system</location>
    </subcellularLocation>
    <subcellularLocation>
        <location evidence="5">Endoplasmic reticulum lumen</location>
    </subcellularLocation>
    <subcellularLocation>
        <location evidence="3">Membrane</location>
        <topology evidence="3">Single-pass membrane protein</topology>
    </subcellularLocation>
</comment>
<evidence type="ECO:0000256" key="19">
    <source>
        <dbReference type="SAM" id="SignalP"/>
    </source>
</evidence>
<dbReference type="Pfam" id="PF08336">
    <property type="entry name" value="P4Ha_N"/>
    <property type="match status" value="1"/>
</dbReference>
<evidence type="ECO:0000256" key="8">
    <source>
        <dbReference type="ARBA" id="ARBA00022692"/>
    </source>
</evidence>
<evidence type="ECO:0000256" key="12">
    <source>
        <dbReference type="ARBA" id="ARBA00022964"/>
    </source>
</evidence>
<comment type="cofactor">
    <cofactor evidence="1">
        <name>L-ascorbate</name>
        <dbReference type="ChEBI" id="CHEBI:38290"/>
    </cofactor>
</comment>
<evidence type="ECO:0000313" key="22">
    <source>
        <dbReference type="EMBL" id="KAL3876425.1"/>
    </source>
</evidence>
<dbReference type="PANTHER" id="PTHR10869">
    <property type="entry name" value="PROLYL 4-HYDROXYLASE ALPHA SUBUNIT"/>
    <property type="match status" value="1"/>
</dbReference>
<evidence type="ECO:0000256" key="2">
    <source>
        <dbReference type="ARBA" id="ARBA00002035"/>
    </source>
</evidence>
<reference evidence="22 23" key="1">
    <citation type="submission" date="2024-11" db="EMBL/GenBank/DDBJ databases">
        <title>Chromosome-level genome assembly of the freshwater bivalve Anodonta woodiana.</title>
        <authorList>
            <person name="Chen X."/>
        </authorList>
    </citation>
    <scope>NUCLEOTIDE SEQUENCE [LARGE SCALE GENOMIC DNA]</scope>
    <source>
        <strain evidence="22">MN2024</strain>
        <tissue evidence="22">Gills</tissue>
    </source>
</reference>
<dbReference type="AlphaFoldDB" id="A0ABD3WR13"/>
<evidence type="ECO:0000256" key="1">
    <source>
        <dbReference type="ARBA" id="ARBA00001961"/>
    </source>
</evidence>
<dbReference type="GO" id="GO:0016020">
    <property type="term" value="C:membrane"/>
    <property type="evidence" value="ECO:0007669"/>
    <property type="project" value="UniProtKB-SubCell"/>
</dbReference>
<organism evidence="22 23">
    <name type="scientific">Sinanodonta woodiana</name>
    <name type="common">Chinese pond mussel</name>
    <name type="synonym">Anodonta woodiana</name>
    <dbReference type="NCBI Taxonomy" id="1069815"/>
    <lineage>
        <taxon>Eukaryota</taxon>
        <taxon>Metazoa</taxon>
        <taxon>Spiralia</taxon>
        <taxon>Lophotrochozoa</taxon>
        <taxon>Mollusca</taxon>
        <taxon>Bivalvia</taxon>
        <taxon>Autobranchia</taxon>
        <taxon>Heteroconchia</taxon>
        <taxon>Palaeoheterodonta</taxon>
        <taxon>Unionida</taxon>
        <taxon>Unionoidea</taxon>
        <taxon>Unionidae</taxon>
        <taxon>Unioninae</taxon>
        <taxon>Sinanodonta</taxon>
    </lineage>
</organism>
<evidence type="ECO:0000256" key="7">
    <source>
        <dbReference type="ARBA" id="ARBA00012269"/>
    </source>
</evidence>
<feature type="disulfide bond" evidence="18">
    <location>
        <begin position="118"/>
        <end position="152"/>
    </location>
</feature>
<evidence type="ECO:0000256" key="5">
    <source>
        <dbReference type="ARBA" id="ARBA00004319"/>
    </source>
</evidence>
<keyword evidence="14" id="KW-0560">Oxidoreductase</keyword>
<evidence type="ECO:0000313" key="23">
    <source>
        <dbReference type="Proteomes" id="UP001634394"/>
    </source>
</evidence>
<feature type="domain" description="Fe2OG dioxygenase" evidence="20">
    <location>
        <begin position="449"/>
        <end position="564"/>
    </location>
</feature>
<dbReference type="Pfam" id="PF13640">
    <property type="entry name" value="2OG-FeII_Oxy_3"/>
    <property type="match status" value="1"/>
</dbReference>
<gene>
    <name evidence="22" type="ORF">ACJMK2_034274</name>
</gene>
<dbReference type="EC" id="1.14.11.2" evidence="7"/>
<evidence type="ECO:0000256" key="6">
    <source>
        <dbReference type="ARBA" id="ARBA00006511"/>
    </source>
</evidence>
<dbReference type="GO" id="GO:0031418">
    <property type="term" value="F:L-ascorbic acid binding"/>
    <property type="evidence" value="ECO:0007669"/>
    <property type="project" value="UniProtKB-KW"/>
</dbReference>
<keyword evidence="17" id="KW-0325">Glycoprotein</keyword>
<evidence type="ECO:0000256" key="15">
    <source>
        <dbReference type="ARBA" id="ARBA00023004"/>
    </source>
</evidence>
<name>A0ABD3WR13_SINWO</name>
<dbReference type="EMBL" id="JBJQND010000005">
    <property type="protein sequence ID" value="KAL3876425.1"/>
    <property type="molecule type" value="Genomic_DNA"/>
</dbReference>
<keyword evidence="8" id="KW-0812">Transmembrane</keyword>
<dbReference type="InterPro" id="IPR013547">
    <property type="entry name" value="P4H_N"/>
</dbReference>
<evidence type="ECO:0000256" key="18">
    <source>
        <dbReference type="PROSITE-ProRule" id="PRU01005"/>
    </source>
</evidence>
<dbReference type="GO" id="GO:0004656">
    <property type="term" value="F:procollagen-proline 4-dioxygenase activity"/>
    <property type="evidence" value="ECO:0007669"/>
    <property type="project" value="UniProtKB-EC"/>
</dbReference>
<feature type="domain" description="ShKT" evidence="21">
    <location>
        <begin position="118"/>
        <end position="152"/>
    </location>
</feature>
<comment type="function">
    <text evidence="2">Catalyzes the post-translational formation of 4-hydroxyproline in -Xaa-Pro-Gly- sequences in collagens and other proteins.</text>
</comment>
<keyword evidence="12" id="KW-0223">Dioxygenase</keyword>
<keyword evidence="9" id="KW-0479">Metal-binding</keyword>
<proteinExistence type="inferred from homology"/>
<dbReference type="InterPro" id="IPR003582">
    <property type="entry name" value="ShKT_dom"/>
</dbReference>
<evidence type="ECO:0000259" key="20">
    <source>
        <dbReference type="PROSITE" id="PS51471"/>
    </source>
</evidence>
<feature type="signal peptide" evidence="19">
    <location>
        <begin position="1"/>
        <end position="26"/>
    </location>
</feature>
<keyword evidence="15" id="KW-0408">Iron</keyword>
<keyword evidence="13" id="KW-1133">Transmembrane helix</keyword>
<dbReference type="InterPro" id="IPR045054">
    <property type="entry name" value="P4HA-like"/>
</dbReference>
<keyword evidence="16" id="KW-0472">Membrane</keyword>
<evidence type="ECO:0000256" key="4">
    <source>
        <dbReference type="ARBA" id="ARBA00004308"/>
    </source>
</evidence>
<comment type="similarity">
    <text evidence="6">Belongs to the P4HA family.</text>
</comment>
<dbReference type="Proteomes" id="UP001634394">
    <property type="component" value="Unassembled WGS sequence"/>
</dbReference>
<protein>
    <recommendedName>
        <fullName evidence="7">procollagen-proline 4-dioxygenase</fullName>
        <ecNumber evidence="7">1.14.11.2</ecNumber>
    </recommendedName>
</protein>
<keyword evidence="10" id="KW-0256">Endoplasmic reticulum</keyword>
<dbReference type="SMART" id="SM00702">
    <property type="entry name" value="P4Hc"/>
    <property type="match status" value="1"/>
</dbReference>
<dbReference type="InterPro" id="IPR044862">
    <property type="entry name" value="Pro_4_hyd_alph_FE2OG_OXY"/>
</dbReference>
<dbReference type="PROSITE" id="PS51471">
    <property type="entry name" value="FE2OG_OXY"/>
    <property type="match status" value="1"/>
</dbReference>
<evidence type="ECO:0000256" key="3">
    <source>
        <dbReference type="ARBA" id="ARBA00004167"/>
    </source>
</evidence>
<dbReference type="PROSITE" id="PS51670">
    <property type="entry name" value="SHKT"/>
    <property type="match status" value="1"/>
</dbReference>
<dbReference type="GO" id="GO:0046872">
    <property type="term" value="F:metal ion binding"/>
    <property type="evidence" value="ECO:0007669"/>
    <property type="project" value="UniProtKB-KW"/>
</dbReference>
<dbReference type="InterPro" id="IPR005123">
    <property type="entry name" value="Oxoglu/Fe-dep_dioxygenase_dom"/>
</dbReference>
<evidence type="ECO:0000256" key="13">
    <source>
        <dbReference type="ARBA" id="ARBA00022989"/>
    </source>
</evidence>
<evidence type="ECO:0000256" key="11">
    <source>
        <dbReference type="ARBA" id="ARBA00022896"/>
    </source>
</evidence>
<keyword evidence="19" id="KW-0732">Signal</keyword>
<comment type="caution">
    <text evidence="18">Lacks conserved residue(s) required for the propagation of feature annotation.</text>
</comment>
<evidence type="ECO:0000259" key="21">
    <source>
        <dbReference type="PROSITE" id="PS51670"/>
    </source>
</evidence>
<evidence type="ECO:0000256" key="9">
    <source>
        <dbReference type="ARBA" id="ARBA00022723"/>
    </source>
</evidence>
<evidence type="ECO:0000256" key="16">
    <source>
        <dbReference type="ARBA" id="ARBA00023136"/>
    </source>
</evidence>
<keyword evidence="23" id="KW-1185">Reference proteome</keyword>
<dbReference type="SMART" id="SM00254">
    <property type="entry name" value="ShKT"/>
    <property type="match status" value="1"/>
</dbReference>
<dbReference type="PANTHER" id="PTHR10869:SF244">
    <property type="entry name" value="PROLYL 4-HYDROXYLASE SUBUNIT ALPHA-2"/>
    <property type="match status" value="1"/>
</dbReference>
<keyword evidence="18" id="KW-1015">Disulfide bond</keyword>
<accession>A0ABD3WR13</accession>
<comment type="caution">
    <text evidence="22">The sequence shown here is derived from an EMBL/GenBank/DDBJ whole genome shotgun (WGS) entry which is preliminary data.</text>
</comment>
<keyword evidence="11" id="KW-0847">Vitamin C</keyword>
<dbReference type="InterPro" id="IPR006620">
    <property type="entry name" value="Pro_4_hyd_alph"/>
</dbReference>
<dbReference type="Gene3D" id="1.25.40.10">
    <property type="entry name" value="Tetratricopeptide repeat domain"/>
    <property type="match status" value="1"/>
</dbReference>
<dbReference type="InterPro" id="IPR011990">
    <property type="entry name" value="TPR-like_helical_dom_sf"/>
</dbReference>
<evidence type="ECO:0000256" key="17">
    <source>
        <dbReference type="ARBA" id="ARBA00023180"/>
    </source>
</evidence>
<dbReference type="Gene3D" id="6.10.140.1460">
    <property type="match status" value="1"/>
</dbReference>
<feature type="chain" id="PRO_5044771965" description="procollagen-proline 4-dioxygenase" evidence="19">
    <location>
        <begin position="27"/>
        <end position="584"/>
    </location>
</feature>
<dbReference type="Gene3D" id="2.60.120.620">
    <property type="entry name" value="q2cbj1_9rhob like domain"/>
    <property type="match status" value="1"/>
</dbReference>
<evidence type="ECO:0000256" key="14">
    <source>
        <dbReference type="ARBA" id="ARBA00023002"/>
    </source>
</evidence>
<sequence length="584" mass="67481">MIAFCIYHCFIIIATCVVSGTADVHSAVIKLNQLAQFEAELVSGLQDYVTKEKPWIDRSPILQDIERFLSTQTTREANSIDSHYAENPINAFHLVRNIYRNREIIRKICEDTKIKYCCKDNTEKCTIWAEDGECSKNPDFMLVKCKRSCNACFKETNSTNQVHYYWDEVTEEDLSSTASALVRLWRTYNLNINELIKGKIWNDVSIPLTPLDLFDILKAAGDEGLYESQIVWTEVFFREVRNIDPAENDTYKFVDIFRIIAQAYFKKPMPWRVVELLIQRSYKEKDDDLTEALEKFNENASEILHTLSQRSTVLTGDVPHKHHYEALCRGDVIRHISVTSRLKCYLRDTIIPFYKGKEEVLNFDPRLSIFHDVIHESERRETQAKAVKFLQRSRTVGEEAGDPNYTIIKIRQSQTAWFNDDEYPLIRKLSKRVEIMTGLSTSQLGTVYHAEELQVVNYGIGGMYEAHKDYLEYPLSELEIREIDPVELRFSGDRLATWMFYLTDVKAGGATVFTKLNVTVPVTKGAAAFWYNINRIGAIDERTEHAGCPVLLGSKWVANKWIRETGQVFRRKCGKTIDDIDGPF</sequence>
<dbReference type="GO" id="GO:0005788">
    <property type="term" value="C:endoplasmic reticulum lumen"/>
    <property type="evidence" value="ECO:0007669"/>
    <property type="project" value="UniProtKB-SubCell"/>
</dbReference>